<evidence type="ECO:0000259" key="1">
    <source>
        <dbReference type="PROSITE" id="PS50995"/>
    </source>
</evidence>
<dbReference type="InterPro" id="IPR036390">
    <property type="entry name" value="WH_DNA-bd_sf"/>
</dbReference>
<sequence>MGNPDPAVADIEAAVVALRRSYRSRALARLSERRGERTGRHADLPDAVFELLDAIDWAAARGEPLTVTRAAAVLRVDQPRSSRLVAQALNAGLLRRQADQHDGRRSYLVLTREGHDALACIRDFRRRVIAEATAHWTDEDRAALARLLARFVHDFTALTARRDHD</sequence>
<evidence type="ECO:0000313" key="2">
    <source>
        <dbReference type="EMBL" id="SDQ50210.1"/>
    </source>
</evidence>
<dbReference type="Gene3D" id="1.10.10.10">
    <property type="entry name" value="Winged helix-like DNA-binding domain superfamily/Winged helix DNA-binding domain"/>
    <property type="match status" value="1"/>
</dbReference>
<dbReference type="GO" id="GO:0003677">
    <property type="term" value="F:DNA binding"/>
    <property type="evidence" value="ECO:0007669"/>
    <property type="project" value="UniProtKB-KW"/>
</dbReference>
<dbReference type="InterPro" id="IPR036388">
    <property type="entry name" value="WH-like_DNA-bd_sf"/>
</dbReference>
<dbReference type="RefSeq" id="WP_242659087.1">
    <property type="nucleotide sequence ID" value="NZ_FNKK01000002.1"/>
</dbReference>
<name>A0A1H1BEH8_9ACTN</name>
<dbReference type="PROSITE" id="PS50995">
    <property type="entry name" value="HTH_MARR_2"/>
    <property type="match status" value="1"/>
</dbReference>
<dbReference type="Proteomes" id="UP000217103">
    <property type="component" value="Unassembled WGS sequence"/>
</dbReference>
<dbReference type="AlphaFoldDB" id="A0A1H1BEH8"/>
<dbReference type="PANTHER" id="PTHR33164">
    <property type="entry name" value="TRANSCRIPTIONAL REGULATOR, MARR FAMILY"/>
    <property type="match status" value="1"/>
</dbReference>
<feature type="domain" description="HTH marR-type" evidence="1">
    <location>
        <begin position="20"/>
        <end position="153"/>
    </location>
</feature>
<organism evidence="2 3">
    <name type="scientific">Thermostaphylospora chromogena</name>
    <dbReference type="NCBI Taxonomy" id="35622"/>
    <lineage>
        <taxon>Bacteria</taxon>
        <taxon>Bacillati</taxon>
        <taxon>Actinomycetota</taxon>
        <taxon>Actinomycetes</taxon>
        <taxon>Streptosporangiales</taxon>
        <taxon>Thermomonosporaceae</taxon>
        <taxon>Thermostaphylospora</taxon>
    </lineage>
</organism>
<reference evidence="2 3" key="1">
    <citation type="submission" date="2016-10" db="EMBL/GenBank/DDBJ databases">
        <authorList>
            <person name="de Groot N.N."/>
        </authorList>
    </citation>
    <scope>NUCLEOTIDE SEQUENCE [LARGE SCALE GENOMIC DNA]</scope>
    <source>
        <strain evidence="2 3">DSM 43794</strain>
    </source>
</reference>
<gene>
    <name evidence="2" type="ORF">SAMN04489764_0924</name>
</gene>
<dbReference type="PANTHER" id="PTHR33164:SF57">
    <property type="entry name" value="MARR-FAMILY TRANSCRIPTIONAL REGULATOR"/>
    <property type="match status" value="1"/>
</dbReference>
<dbReference type="InterPro" id="IPR000835">
    <property type="entry name" value="HTH_MarR-typ"/>
</dbReference>
<accession>A0A1H1BEH8</accession>
<keyword evidence="3" id="KW-1185">Reference proteome</keyword>
<keyword evidence="2" id="KW-0238">DNA-binding</keyword>
<dbReference type="SMART" id="SM00347">
    <property type="entry name" value="HTH_MARR"/>
    <property type="match status" value="1"/>
</dbReference>
<dbReference type="GO" id="GO:0006950">
    <property type="term" value="P:response to stress"/>
    <property type="evidence" value="ECO:0007669"/>
    <property type="project" value="TreeGrafter"/>
</dbReference>
<proteinExistence type="predicted"/>
<dbReference type="InterPro" id="IPR039422">
    <property type="entry name" value="MarR/SlyA-like"/>
</dbReference>
<dbReference type="SUPFAM" id="SSF46785">
    <property type="entry name" value="Winged helix' DNA-binding domain"/>
    <property type="match status" value="1"/>
</dbReference>
<dbReference type="STRING" id="35622.SAMN04489764_0924"/>
<dbReference type="GO" id="GO:0003700">
    <property type="term" value="F:DNA-binding transcription factor activity"/>
    <property type="evidence" value="ECO:0007669"/>
    <property type="project" value="InterPro"/>
</dbReference>
<dbReference type="Pfam" id="PF12802">
    <property type="entry name" value="MarR_2"/>
    <property type="match status" value="1"/>
</dbReference>
<dbReference type="EMBL" id="FNKK01000002">
    <property type="protein sequence ID" value="SDQ50210.1"/>
    <property type="molecule type" value="Genomic_DNA"/>
</dbReference>
<evidence type="ECO:0000313" key="3">
    <source>
        <dbReference type="Proteomes" id="UP000217103"/>
    </source>
</evidence>
<protein>
    <submittedName>
        <fullName evidence="2">DNA-binding transcriptional regulator, MarR family</fullName>
    </submittedName>
</protein>